<feature type="transmembrane region" description="Helical" evidence="8">
    <location>
        <begin position="86"/>
        <end position="108"/>
    </location>
</feature>
<comment type="caution">
    <text evidence="9">The sequence shown here is derived from an EMBL/GenBank/DDBJ whole genome shotgun (WGS) entry which is preliminary data.</text>
</comment>
<keyword evidence="7 8" id="KW-0472">Membrane</keyword>
<feature type="transmembrane region" description="Helical" evidence="8">
    <location>
        <begin position="145"/>
        <end position="166"/>
    </location>
</feature>
<keyword evidence="4" id="KW-1003">Cell membrane</keyword>
<dbReference type="Gene3D" id="1.25.40.600">
    <property type="match status" value="1"/>
</dbReference>
<keyword evidence="3" id="KW-0813">Transport</keyword>
<proteinExistence type="inferred from homology"/>
<evidence type="ECO:0000313" key="9">
    <source>
        <dbReference type="EMBL" id="MBF4163116.1"/>
    </source>
</evidence>
<evidence type="ECO:0000256" key="6">
    <source>
        <dbReference type="ARBA" id="ARBA00022989"/>
    </source>
</evidence>
<feature type="transmembrane region" description="Helical" evidence="8">
    <location>
        <begin position="172"/>
        <end position="189"/>
    </location>
</feature>
<dbReference type="AlphaFoldDB" id="A0A930Y8I7"/>
<evidence type="ECO:0000256" key="7">
    <source>
        <dbReference type="ARBA" id="ARBA00023136"/>
    </source>
</evidence>
<keyword evidence="6 8" id="KW-1133">Transmembrane helix</keyword>
<gene>
    <name evidence="9" type="ORF">ISG29_15580</name>
</gene>
<evidence type="ECO:0000256" key="1">
    <source>
        <dbReference type="ARBA" id="ARBA00004651"/>
    </source>
</evidence>
<sequence>MSSVGVLFVGAALLVNGLLLLGHVDPRSAGVFNLFVGGLQTAIPAYLLATAQTPDEILGAAGIFLFGFTYLYVGIGNLAGVPGTGLGWYSAWVALLAVGFAVVNVVRFDDPSTALLWAQWSVLWTMFFVVLGLGRERWTEVTGWLTLVLSFTTCTVPGFVMLLGLWGDVSPLVVLGSIVATAALLVVPLRRIPRPALVGEPVAVPAA</sequence>
<feature type="transmembrane region" description="Helical" evidence="8">
    <location>
        <begin position="31"/>
        <end position="51"/>
    </location>
</feature>
<reference evidence="9" key="1">
    <citation type="submission" date="2020-11" db="EMBL/GenBank/DDBJ databases">
        <title>Nocardioides sp. CBS4Y-1, whole genome shotgun sequence.</title>
        <authorList>
            <person name="Tuo L."/>
        </authorList>
    </citation>
    <scope>NUCLEOTIDE SEQUENCE</scope>
    <source>
        <strain evidence="9">CBS4Y-1</strain>
    </source>
</reference>
<comment type="similarity">
    <text evidence="2">Belongs to the AmiS/UreI family.</text>
</comment>
<feature type="transmembrane region" description="Helical" evidence="8">
    <location>
        <begin position="57"/>
        <end position="79"/>
    </location>
</feature>
<dbReference type="RefSeq" id="WP_194504368.1">
    <property type="nucleotide sequence ID" value="NZ_JADIVZ010000009.1"/>
</dbReference>
<evidence type="ECO:0000256" key="5">
    <source>
        <dbReference type="ARBA" id="ARBA00022692"/>
    </source>
</evidence>
<dbReference type="Pfam" id="PF02293">
    <property type="entry name" value="AmiS_UreI"/>
    <property type="match status" value="1"/>
</dbReference>
<evidence type="ECO:0000313" key="10">
    <source>
        <dbReference type="Proteomes" id="UP000656804"/>
    </source>
</evidence>
<protein>
    <submittedName>
        <fullName evidence="9">Transporter</fullName>
    </submittedName>
</protein>
<dbReference type="InterPro" id="IPR003211">
    <property type="entry name" value="AmiSUreI_transpt"/>
</dbReference>
<evidence type="ECO:0000256" key="4">
    <source>
        <dbReference type="ARBA" id="ARBA00022475"/>
    </source>
</evidence>
<dbReference type="Proteomes" id="UP000656804">
    <property type="component" value="Unassembled WGS sequence"/>
</dbReference>
<evidence type="ECO:0000256" key="2">
    <source>
        <dbReference type="ARBA" id="ARBA00010068"/>
    </source>
</evidence>
<evidence type="ECO:0000256" key="8">
    <source>
        <dbReference type="SAM" id="Phobius"/>
    </source>
</evidence>
<comment type="subcellular location">
    <subcellularLocation>
        <location evidence="1">Cell membrane</location>
        <topology evidence="1">Multi-pass membrane protein</topology>
    </subcellularLocation>
</comment>
<evidence type="ECO:0000256" key="3">
    <source>
        <dbReference type="ARBA" id="ARBA00022448"/>
    </source>
</evidence>
<accession>A0A930Y8I7</accession>
<name>A0A930Y8I7_9ACTN</name>
<keyword evidence="5 8" id="KW-0812">Transmembrane</keyword>
<keyword evidence="10" id="KW-1185">Reference proteome</keyword>
<dbReference type="InterPro" id="IPR038523">
    <property type="entry name" value="AmiSUreI_transpt_sf"/>
</dbReference>
<dbReference type="EMBL" id="JADIVZ010000009">
    <property type="protein sequence ID" value="MBF4163116.1"/>
    <property type="molecule type" value="Genomic_DNA"/>
</dbReference>
<dbReference type="GO" id="GO:0005886">
    <property type="term" value="C:plasma membrane"/>
    <property type="evidence" value="ECO:0007669"/>
    <property type="project" value="UniProtKB-SubCell"/>
</dbReference>
<feature type="transmembrane region" description="Helical" evidence="8">
    <location>
        <begin position="6"/>
        <end position="24"/>
    </location>
</feature>
<organism evidence="9 10">
    <name type="scientific">Nocardioides acrostichi</name>
    <dbReference type="NCBI Taxonomy" id="2784339"/>
    <lineage>
        <taxon>Bacteria</taxon>
        <taxon>Bacillati</taxon>
        <taxon>Actinomycetota</taxon>
        <taxon>Actinomycetes</taxon>
        <taxon>Propionibacteriales</taxon>
        <taxon>Nocardioidaceae</taxon>
        <taxon>Nocardioides</taxon>
    </lineage>
</organism>
<feature type="transmembrane region" description="Helical" evidence="8">
    <location>
        <begin position="114"/>
        <end position="133"/>
    </location>
</feature>